<gene>
    <name evidence="2" type="ORF">O0S08_32785</name>
</gene>
<evidence type="ECO:0000313" key="2">
    <source>
        <dbReference type="EMBL" id="WAS90991.1"/>
    </source>
</evidence>
<evidence type="ECO:0000313" key="3">
    <source>
        <dbReference type="Proteomes" id="UP001164459"/>
    </source>
</evidence>
<reference evidence="2" key="1">
    <citation type="submission" date="2022-11" db="EMBL/GenBank/DDBJ databases">
        <title>Minimal conservation of predation-associated metabolite biosynthetic gene clusters underscores biosynthetic potential of Myxococcota including descriptions for ten novel species: Archangium lansinium sp. nov., Myxococcus landrumus sp. nov., Nannocystis bai.</title>
        <authorList>
            <person name="Ahearne A."/>
            <person name="Stevens C."/>
            <person name="Dowd S."/>
        </authorList>
    </citation>
    <scope>NUCLEOTIDE SEQUENCE</scope>
    <source>
        <strain evidence="2">Fl3</strain>
    </source>
</reference>
<proteinExistence type="predicted"/>
<dbReference type="Proteomes" id="UP001164459">
    <property type="component" value="Chromosome"/>
</dbReference>
<dbReference type="RefSeq" id="WP_269033330.1">
    <property type="nucleotide sequence ID" value="NZ_CP114040.1"/>
</dbReference>
<keyword evidence="3" id="KW-1185">Reference proteome</keyword>
<dbReference type="EMBL" id="CP114040">
    <property type="protein sequence ID" value="WAS90991.1"/>
    <property type="molecule type" value="Genomic_DNA"/>
</dbReference>
<evidence type="ECO:0000256" key="1">
    <source>
        <dbReference type="SAM" id="MobiDB-lite"/>
    </source>
</evidence>
<accession>A0ABY7GVM3</accession>
<feature type="region of interest" description="Disordered" evidence="1">
    <location>
        <begin position="101"/>
        <end position="121"/>
    </location>
</feature>
<name>A0ABY7GVM3_9BACT</name>
<organism evidence="2 3">
    <name type="scientific">Nannocystis punicea</name>
    <dbReference type="NCBI Taxonomy" id="2995304"/>
    <lineage>
        <taxon>Bacteria</taxon>
        <taxon>Pseudomonadati</taxon>
        <taxon>Myxococcota</taxon>
        <taxon>Polyangia</taxon>
        <taxon>Nannocystales</taxon>
        <taxon>Nannocystaceae</taxon>
        <taxon>Nannocystis</taxon>
    </lineage>
</organism>
<sequence>MYPTLAEQQLAPSNSAIASTTRPPAVARVVPVSPARAEVAERNLSRAAFWQVLAYYLDAEADDGLSDGDWRSEPDAIDMELLEHCKLLEKDIVIGKTAERLTAGDAPPSQVHAAGLGPVLG</sequence>
<protein>
    <submittedName>
        <fullName evidence="2">Uncharacterized protein</fullName>
    </submittedName>
</protein>